<dbReference type="AlphaFoldDB" id="A0A8X7TMW8"/>
<keyword evidence="2" id="KW-1185">Reference proteome</keyword>
<accession>A0A8X7TMW8</accession>
<comment type="caution">
    <text evidence="1">The sequence shown here is derived from an EMBL/GenBank/DDBJ whole genome shotgun (WGS) entry which is preliminary data.</text>
</comment>
<organism evidence="1 2">
    <name type="scientific">Brassica carinata</name>
    <name type="common">Ethiopian mustard</name>
    <name type="synonym">Abyssinian cabbage</name>
    <dbReference type="NCBI Taxonomy" id="52824"/>
    <lineage>
        <taxon>Eukaryota</taxon>
        <taxon>Viridiplantae</taxon>
        <taxon>Streptophyta</taxon>
        <taxon>Embryophyta</taxon>
        <taxon>Tracheophyta</taxon>
        <taxon>Spermatophyta</taxon>
        <taxon>Magnoliopsida</taxon>
        <taxon>eudicotyledons</taxon>
        <taxon>Gunneridae</taxon>
        <taxon>Pentapetalae</taxon>
        <taxon>rosids</taxon>
        <taxon>malvids</taxon>
        <taxon>Brassicales</taxon>
        <taxon>Brassicaceae</taxon>
        <taxon>Brassiceae</taxon>
        <taxon>Brassica</taxon>
    </lineage>
</organism>
<name>A0A8X7TMW8_BRACI</name>
<reference evidence="1 2" key="1">
    <citation type="submission" date="2020-02" db="EMBL/GenBank/DDBJ databases">
        <authorList>
            <person name="Ma Q."/>
            <person name="Huang Y."/>
            <person name="Song X."/>
            <person name="Pei D."/>
        </authorList>
    </citation>
    <scope>NUCLEOTIDE SEQUENCE [LARGE SCALE GENOMIC DNA]</scope>
    <source>
        <strain evidence="1">Sxm20200214</strain>
        <tissue evidence="1">Leaf</tissue>
    </source>
</reference>
<evidence type="ECO:0000313" key="1">
    <source>
        <dbReference type="EMBL" id="KAG2247036.1"/>
    </source>
</evidence>
<dbReference type="Proteomes" id="UP000886595">
    <property type="component" value="Unassembled WGS sequence"/>
</dbReference>
<proteinExistence type="predicted"/>
<protein>
    <submittedName>
        <fullName evidence="1">Uncharacterized protein</fullName>
    </submittedName>
</protein>
<dbReference type="EMBL" id="JAAMPC010000017">
    <property type="protein sequence ID" value="KAG2247036.1"/>
    <property type="molecule type" value="Genomic_DNA"/>
</dbReference>
<gene>
    <name evidence="1" type="ORF">Bca52824_086664</name>
</gene>
<sequence length="98" mass="10765">MLVRWRTGSSHVKYAKVVSSGDSSQVCRYGNVNAIYYEGLLTAPSIGLEESIKILEPNVPMHGFSTLAVAIFKVCLGNDKEASKVFQLLKHITMTFDG</sequence>
<evidence type="ECO:0000313" key="2">
    <source>
        <dbReference type="Proteomes" id="UP000886595"/>
    </source>
</evidence>